<dbReference type="Pfam" id="PF10676">
    <property type="entry name" value="gerPA"/>
    <property type="match status" value="1"/>
</dbReference>
<evidence type="ECO:0000313" key="2">
    <source>
        <dbReference type="EMBL" id="GAE24881.1"/>
    </source>
</evidence>
<accession>W4PYH2</accession>
<dbReference type="Proteomes" id="UP000018890">
    <property type="component" value="Unassembled WGS sequence"/>
</dbReference>
<dbReference type="EMBL" id="BAUT01000005">
    <property type="protein sequence ID" value="GAE24881.1"/>
    <property type="molecule type" value="Genomic_DNA"/>
</dbReference>
<proteinExistence type="predicted"/>
<feature type="region of interest" description="Disordered" evidence="1">
    <location>
        <begin position="52"/>
        <end position="73"/>
    </location>
</feature>
<reference evidence="2" key="1">
    <citation type="journal article" date="2014" name="Genome Announc.">
        <title>Draft Genome Sequences of Three Alkaliphilic Bacillus Strains, Bacillus wakoensis JCM 9140T, Bacillus akibai JCM 9157T, and Bacillus hemicellulosilyticus JCM 9152T.</title>
        <authorList>
            <person name="Yuki M."/>
            <person name="Oshima K."/>
            <person name="Suda W."/>
            <person name="Oshida Y."/>
            <person name="Kitamura K."/>
            <person name="Iida T."/>
            <person name="Hattori M."/>
            <person name="Ohkuma M."/>
        </authorList>
    </citation>
    <scope>NUCLEOTIDE SEQUENCE [LARGE SCALE GENOMIC DNA]</scope>
    <source>
        <strain evidence="2">JCM 9140</strain>
    </source>
</reference>
<name>W4PYH2_9BACI</name>
<organism evidence="2 3">
    <name type="scientific">Halalkalibacter wakoensis JCM 9140</name>
    <dbReference type="NCBI Taxonomy" id="1236970"/>
    <lineage>
        <taxon>Bacteria</taxon>
        <taxon>Bacillati</taxon>
        <taxon>Bacillota</taxon>
        <taxon>Bacilli</taxon>
        <taxon>Bacillales</taxon>
        <taxon>Bacillaceae</taxon>
        <taxon>Halalkalibacter</taxon>
    </lineage>
</organism>
<dbReference type="AlphaFoldDB" id="W4PYH2"/>
<dbReference type="InterPro" id="IPR019618">
    <property type="entry name" value="Spore_germination_GerPA"/>
</dbReference>
<gene>
    <name evidence="2" type="ORF">JCM9140_843</name>
</gene>
<dbReference type="STRING" id="1236970.JCM9140_843"/>
<sequence>MTHMNNIFGIRINNTSNNASMNLGNALHKGHQANVKANSGYVQPGDANFSPLQFNNANLTNDPDVADQTQAQV</sequence>
<keyword evidence="3" id="KW-1185">Reference proteome</keyword>
<evidence type="ECO:0000313" key="3">
    <source>
        <dbReference type="Proteomes" id="UP000018890"/>
    </source>
</evidence>
<comment type="caution">
    <text evidence="2">The sequence shown here is derived from an EMBL/GenBank/DDBJ whole genome shotgun (WGS) entry which is preliminary data.</text>
</comment>
<protein>
    <recommendedName>
        <fullName evidence="4">Spore germination protein</fullName>
    </recommendedName>
</protein>
<evidence type="ECO:0008006" key="4">
    <source>
        <dbReference type="Google" id="ProtNLM"/>
    </source>
</evidence>
<evidence type="ECO:0000256" key="1">
    <source>
        <dbReference type="SAM" id="MobiDB-lite"/>
    </source>
</evidence>